<name>A0ABM9I2C1_9GAMM</name>
<accession>A0ABM9I2C1</accession>
<evidence type="ECO:0008006" key="3">
    <source>
        <dbReference type="Google" id="ProtNLM"/>
    </source>
</evidence>
<organism evidence="1 2">
    <name type="scientific">Methylocaldum szegediense</name>
    <dbReference type="NCBI Taxonomy" id="73780"/>
    <lineage>
        <taxon>Bacteria</taxon>
        <taxon>Pseudomonadati</taxon>
        <taxon>Pseudomonadota</taxon>
        <taxon>Gammaproteobacteria</taxon>
        <taxon>Methylococcales</taxon>
        <taxon>Methylococcaceae</taxon>
        <taxon>Methylocaldum</taxon>
    </lineage>
</organism>
<dbReference type="SUPFAM" id="SSF53335">
    <property type="entry name" value="S-adenosyl-L-methionine-dependent methyltransferases"/>
    <property type="match status" value="1"/>
</dbReference>
<dbReference type="Gene3D" id="3.40.50.150">
    <property type="entry name" value="Vaccinia Virus protein VP39"/>
    <property type="match status" value="1"/>
</dbReference>
<reference evidence="1 2" key="1">
    <citation type="submission" date="2023-03" db="EMBL/GenBank/DDBJ databases">
        <authorList>
            <person name="Pearce D."/>
        </authorList>
    </citation>
    <scope>NUCLEOTIDE SEQUENCE [LARGE SCALE GENOMIC DNA]</scope>
    <source>
        <strain evidence="1">Msz</strain>
    </source>
</reference>
<dbReference type="EMBL" id="OX458333">
    <property type="protein sequence ID" value="CAI8844480.1"/>
    <property type="molecule type" value="Genomic_DNA"/>
</dbReference>
<dbReference type="InterPro" id="IPR029063">
    <property type="entry name" value="SAM-dependent_MTases_sf"/>
</dbReference>
<protein>
    <recommendedName>
        <fullName evidence="3">Methyltransferase type 11 domain-containing protein</fullName>
    </recommendedName>
</protein>
<evidence type="ECO:0000313" key="2">
    <source>
        <dbReference type="Proteomes" id="UP001162030"/>
    </source>
</evidence>
<evidence type="ECO:0000313" key="1">
    <source>
        <dbReference type="EMBL" id="CAI8844480.1"/>
    </source>
</evidence>
<sequence length="70" mass="8436">MRWSARLGSCFDKETAFREAYRTLRRGGRYLFRVWNSERYNPFASLSFEVLKQFFPVDTPRFLFDPAACR</sequence>
<dbReference type="Proteomes" id="UP001162030">
    <property type="component" value="Chromosome"/>
</dbReference>
<keyword evidence="2" id="KW-1185">Reference proteome</keyword>
<proteinExistence type="predicted"/>
<gene>
    <name evidence="1" type="ORF">MSZNOR_2392</name>
</gene>